<accession>A0A1T4TEU4</accession>
<evidence type="ECO:0000259" key="2">
    <source>
        <dbReference type="Pfam" id="PF10502"/>
    </source>
</evidence>
<dbReference type="EMBL" id="FUXL01000027">
    <property type="protein sequence ID" value="SKA39025.1"/>
    <property type="molecule type" value="Genomic_DNA"/>
</dbReference>
<dbReference type="InterPro" id="IPR019533">
    <property type="entry name" value="Peptidase_S26"/>
</dbReference>
<gene>
    <name evidence="3" type="ORF">SAMN05428963_12721</name>
</gene>
<organism evidence="3 4">
    <name type="scientific">Consotaella salsifontis</name>
    <dbReference type="NCBI Taxonomy" id="1365950"/>
    <lineage>
        <taxon>Bacteria</taxon>
        <taxon>Pseudomonadati</taxon>
        <taxon>Pseudomonadota</taxon>
        <taxon>Alphaproteobacteria</taxon>
        <taxon>Hyphomicrobiales</taxon>
        <taxon>Aurantimonadaceae</taxon>
        <taxon>Consotaella</taxon>
    </lineage>
</organism>
<name>A0A1T4TEU4_9HYPH</name>
<keyword evidence="4" id="KW-1185">Reference proteome</keyword>
<feature type="domain" description="Peptidase S26" evidence="2">
    <location>
        <begin position="10"/>
        <end position="162"/>
    </location>
</feature>
<sequence length="181" mass="19497">MTRAAILAASCVAVALVGGSLATPSAPKLLWNASASAPIGLYRIMPADTLEAADLVAAMPPEPLARFMADRDYLPRGVPLIKHILGLPGQNVCRDGRRITLDGKSVGEALDGDRMGRPLPRWQGCRRIAEGDVFLMNTSVRDSFDGRYFGPLPASTVIGRAIPIVTDTDGDGRFEWRRPAW</sequence>
<proteinExistence type="predicted"/>
<evidence type="ECO:0000313" key="3">
    <source>
        <dbReference type="EMBL" id="SKA39025.1"/>
    </source>
</evidence>
<dbReference type="InterPro" id="IPR036286">
    <property type="entry name" value="LexA/Signal_pep-like_sf"/>
</dbReference>
<evidence type="ECO:0000256" key="1">
    <source>
        <dbReference type="SAM" id="SignalP"/>
    </source>
</evidence>
<protein>
    <submittedName>
        <fullName evidence="3">Conjugative transfer signal peptidase TraF</fullName>
    </submittedName>
</protein>
<dbReference type="SUPFAM" id="SSF51306">
    <property type="entry name" value="LexA/Signal peptidase"/>
    <property type="match status" value="1"/>
</dbReference>
<dbReference type="GO" id="GO:0006465">
    <property type="term" value="P:signal peptide processing"/>
    <property type="evidence" value="ECO:0007669"/>
    <property type="project" value="InterPro"/>
</dbReference>
<reference evidence="3 4" key="1">
    <citation type="submission" date="2017-02" db="EMBL/GenBank/DDBJ databases">
        <authorList>
            <person name="Peterson S.W."/>
        </authorList>
    </citation>
    <scope>NUCLEOTIDE SEQUENCE [LARGE SCALE GENOMIC DNA]</scope>
    <source>
        <strain evidence="3 4">USBA 369</strain>
    </source>
</reference>
<feature type="signal peptide" evidence="1">
    <location>
        <begin position="1"/>
        <end position="22"/>
    </location>
</feature>
<feature type="chain" id="PRO_5010542969" evidence="1">
    <location>
        <begin position="23"/>
        <end position="181"/>
    </location>
</feature>
<dbReference type="AlphaFoldDB" id="A0A1T4TEU4"/>
<dbReference type="RefSeq" id="WP_078710478.1">
    <property type="nucleotide sequence ID" value="NZ_FUXL01000027.1"/>
</dbReference>
<dbReference type="STRING" id="1365950.SAMN05428963_12721"/>
<dbReference type="Pfam" id="PF10502">
    <property type="entry name" value="Peptidase_S26"/>
    <property type="match status" value="1"/>
</dbReference>
<dbReference type="OrthoDB" id="5360818at2"/>
<dbReference type="GO" id="GO:0004252">
    <property type="term" value="F:serine-type endopeptidase activity"/>
    <property type="evidence" value="ECO:0007669"/>
    <property type="project" value="InterPro"/>
</dbReference>
<dbReference type="Proteomes" id="UP000190135">
    <property type="component" value="Unassembled WGS sequence"/>
</dbReference>
<evidence type="ECO:0000313" key="4">
    <source>
        <dbReference type="Proteomes" id="UP000190135"/>
    </source>
</evidence>
<dbReference type="Gene3D" id="2.10.109.10">
    <property type="entry name" value="Umud Fragment, subunit A"/>
    <property type="match status" value="1"/>
</dbReference>
<keyword evidence="1" id="KW-0732">Signal</keyword>